<keyword evidence="1" id="KW-0812">Transmembrane</keyword>
<keyword evidence="4" id="KW-1185">Reference proteome</keyword>
<evidence type="ECO:0000313" key="4">
    <source>
        <dbReference type="Proteomes" id="UP001140453"/>
    </source>
</evidence>
<gene>
    <name evidence="3" type="ORF">N0V93_009756</name>
</gene>
<feature type="transmembrane region" description="Helical" evidence="1">
    <location>
        <begin position="85"/>
        <end position="104"/>
    </location>
</feature>
<evidence type="ECO:0000256" key="1">
    <source>
        <dbReference type="SAM" id="Phobius"/>
    </source>
</evidence>
<comment type="caution">
    <text evidence="3">The sequence shown here is derived from an EMBL/GenBank/DDBJ whole genome shotgun (WGS) entry which is preliminary data.</text>
</comment>
<feature type="transmembrane region" description="Helical" evidence="1">
    <location>
        <begin position="124"/>
        <end position="142"/>
    </location>
</feature>
<feature type="transmembrane region" description="Helical" evidence="1">
    <location>
        <begin position="12"/>
        <end position="34"/>
    </location>
</feature>
<proteinExistence type="predicted"/>
<protein>
    <recommendedName>
        <fullName evidence="2">DUF7704 domain-containing protein</fullName>
    </recommendedName>
</protein>
<reference evidence="3" key="1">
    <citation type="submission" date="2022-10" db="EMBL/GenBank/DDBJ databases">
        <title>Tapping the CABI collections for fungal endophytes: first genome assemblies for Collariella, Neodidymelliopsis, Ascochyta clinopodiicola, Didymella pomorum, Didymosphaeria variabile, Neocosmospora piperis and Neocucurbitaria cava.</title>
        <authorList>
            <person name="Hill R."/>
        </authorList>
    </citation>
    <scope>NUCLEOTIDE SEQUENCE</scope>
    <source>
        <strain evidence="3">IMI 355082</strain>
    </source>
</reference>
<feature type="domain" description="DUF7704" evidence="2">
    <location>
        <begin position="2"/>
        <end position="143"/>
    </location>
</feature>
<dbReference type="Pfam" id="PF24803">
    <property type="entry name" value="DUF7704"/>
    <property type="match status" value="1"/>
</dbReference>
<dbReference type="EMBL" id="JAPEVB010000006">
    <property type="protein sequence ID" value="KAJ4386858.1"/>
    <property type="molecule type" value="Genomic_DNA"/>
</dbReference>
<keyword evidence="1" id="KW-1133">Transmembrane helix</keyword>
<dbReference type="OrthoDB" id="2937326at2759"/>
<dbReference type="AlphaFoldDB" id="A0A9W8YLF6"/>
<feature type="transmembrane region" description="Helical" evidence="1">
    <location>
        <begin position="54"/>
        <end position="73"/>
    </location>
</feature>
<dbReference type="Proteomes" id="UP001140453">
    <property type="component" value="Unassembled WGS sequence"/>
</dbReference>
<dbReference type="PANTHER" id="PTHR37019:SF2">
    <property type="entry name" value="EXPERA DOMAIN-CONTAINING PROTEIN"/>
    <property type="match status" value="1"/>
</dbReference>
<sequence length="154" mass="16867">MASRLPTIPRLVFTVFEPLSLIAGWAGATLNPAWFVIEQTSTVPVSVDDNAKLVALQLGNTYGLVFLIATAVLYTTSEIKVVRNYLVACWLADISHVYVCYHVLGWARFVDVASWNSMTWGNVGATTMLFLTRTAYLLGLFGPDAPAPGQKKIQ</sequence>
<evidence type="ECO:0000313" key="3">
    <source>
        <dbReference type="EMBL" id="KAJ4386858.1"/>
    </source>
</evidence>
<dbReference type="PANTHER" id="PTHR37019">
    <property type="entry name" value="CHROMOSOME 1, WHOLE GENOME SHOTGUN SEQUENCE"/>
    <property type="match status" value="1"/>
</dbReference>
<keyword evidence="1" id="KW-0472">Membrane</keyword>
<dbReference type="InterPro" id="IPR056121">
    <property type="entry name" value="DUF7704"/>
</dbReference>
<name>A0A9W8YLF6_9PEZI</name>
<accession>A0A9W8YLF6</accession>
<organism evidence="3 4">
    <name type="scientific">Gnomoniopsis smithogilvyi</name>
    <dbReference type="NCBI Taxonomy" id="1191159"/>
    <lineage>
        <taxon>Eukaryota</taxon>
        <taxon>Fungi</taxon>
        <taxon>Dikarya</taxon>
        <taxon>Ascomycota</taxon>
        <taxon>Pezizomycotina</taxon>
        <taxon>Sordariomycetes</taxon>
        <taxon>Sordariomycetidae</taxon>
        <taxon>Diaporthales</taxon>
        <taxon>Gnomoniaceae</taxon>
        <taxon>Gnomoniopsis</taxon>
    </lineage>
</organism>
<evidence type="ECO:0000259" key="2">
    <source>
        <dbReference type="Pfam" id="PF24803"/>
    </source>
</evidence>